<dbReference type="EMBL" id="BNCQ01000013">
    <property type="protein sequence ID" value="GIM03113.1"/>
    <property type="molecule type" value="Genomic_DNA"/>
</dbReference>
<evidence type="ECO:0000313" key="3">
    <source>
        <dbReference type="EMBL" id="GIM03113.1"/>
    </source>
</evidence>
<sequence length="361" mass="39150">MFLCRSRSLLFTSFDLRTQVTRFSDAADSCGRRQASPPRSASHSLSRSRSRSYRGSESPPRPGRDVIEYPRNERGRPDGDNLTGPRGGHAASDGTASQSSSGASISSTCTSTATSDAARSKRRNGDQEEDSGGWDYNAGRRDEARLEQDVAAAAGNRTRGGGGDDGGDDGNGGPYMMTDEEIAAMLSRHRVRGRGGVGSKADAVGPDLEDVEPDTEGSEKRLQRGPVAPAWLRAAAAAEQTLASLGLPVSAAGHSTLALRALLQEELQRRVRSGEAGLGAGVAAEGHRSTPSKRSGMDSKRSKNRTRDKDKGKRKRKEKTKDRGKNKTRERDKERMRKRSKERSKLKERKGRKEKISNRED</sequence>
<feature type="region of interest" description="Disordered" evidence="1">
    <location>
        <begin position="25"/>
        <end position="179"/>
    </location>
</feature>
<dbReference type="OrthoDB" id="552995at2759"/>
<organism evidence="2 4">
    <name type="scientific">Volvox reticuliferus</name>
    <dbReference type="NCBI Taxonomy" id="1737510"/>
    <lineage>
        <taxon>Eukaryota</taxon>
        <taxon>Viridiplantae</taxon>
        <taxon>Chlorophyta</taxon>
        <taxon>core chlorophytes</taxon>
        <taxon>Chlorophyceae</taxon>
        <taxon>CS clade</taxon>
        <taxon>Chlamydomonadales</taxon>
        <taxon>Volvocaceae</taxon>
        <taxon>Volvox</taxon>
    </lineage>
</organism>
<evidence type="ECO:0000313" key="2">
    <source>
        <dbReference type="EMBL" id="GIL75241.1"/>
    </source>
</evidence>
<feature type="compositionally biased region" description="Low complexity" evidence="1">
    <location>
        <begin position="90"/>
        <end position="117"/>
    </location>
</feature>
<gene>
    <name evidence="2" type="ORF">Vretifemale_5061</name>
    <name evidence="3" type="ORF">Vretimale_7904</name>
</gene>
<feature type="region of interest" description="Disordered" evidence="1">
    <location>
        <begin position="191"/>
        <end position="224"/>
    </location>
</feature>
<accession>A0A8J4FL49</accession>
<feature type="compositionally biased region" description="Acidic residues" evidence="1">
    <location>
        <begin position="207"/>
        <end position="216"/>
    </location>
</feature>
<proteinExistence type="predicted"/>
<dbReference type="EMBL" id="BNCP01000007">
    <property type="protein sequence ID" value="GIL75241.1"/>
    <property type="molecule type" value="Genomic_DNA"/>
</dbReference>
<keyword evidence="4" id="KW-1185">Reference proteome</keyword>
<dbReference type="Proteomes" id="UP000722791">
    <property type="component" value="Unassembled WGS sequence"/>
</dbReference>
<feature type="compositionally biased region" description="Basic residues" evidence="1">
    <location>
        <begin position="336"/>
        <end position="353"/>
    </location>
</feature>
<feature type="compositionally biased region" description="Basic and acidic residues" evidence="1">
    <location>
        <begin position="138"/>
        <end position="148"/>
    </location>
</feature>
<evidence type="ECO:0000313" key="4">
    <source>
        <dbReference type="Proteomes" id="UP000747110"/>
    </source>
</evidence>
<name>A0A8J4FL49_9CHLO</name>
<protein>
    <submittedName>
        <fullName evidence="2">Uncharacterized protein</fullName>
    </submittedName>
</protein>
<dbReference type="Proteomes" id="UP000747110">
    <property type="component" value="Unassembled WGS sequence"/>
</dbReference>
<reference evidence="2" key="1">
    <citation type="journal article" date="2021" name="Proc. Natl. Acad. Sci. U.S.A.">
        <title>Three genomes in the algal genus Volvox reveal the fate of a haploid sex-determining region after a transition to homothallism.</title>
        <authorList>
            <person name="Yamamoto K."/>
            <person name="Hamaji T."/>
            <person name="Kawai-Toyooka H."/>
            <person name="Matsuzaki R."/>
            <person name="Takahashi F."/>
            <person name="Nishimura Y."/>
            <person name="Kawachi M."/>
            <person name="Noguchi H."/>
            <person name="Minakuchi Y."/>
            <person name="Umen J.G."/>
            <person name="Toyoda A."/>
            <person name="Nozaki H."/>
        </authorList>
    </citation>
    <scope>NUCLEOTIDE SEQUENCE</scope>
    <source>
        <strain evidence="3">NIES-3785</strain>
        <strain evidence="2">NIES-3786</strain>
    </source>
</reference>
<feature type="compositionally biased region" description="Basic and acidic residues" evidence="1">
    <location>
        <begin position="62"/>
        <end position="79"/>
    </location>
</feature>
<feature type="region of interest" description="Disordered" evidence="1">
    <location>
        <begin position="274"/>
        <end position="361"/>
    </location>
</feature>
<feature type="compositionally biased region" description="Basic and acidic residues" evidence="1">
    <location>
        <begin position="319"/>
        <end position="335"/>
    </location>
</feature>
<feature type="compositionally biased region" description="Gly residues" evidence="1">
    <location>
        <begin position="158"/>
        <end position="173"/>
    </location>
</feature>
<feature type="compositionally biased region" description="Low complexity" evidence="1">
    <location>
        <begin position="36"/>
        <end position="45"/>
    </location>
</feature>
<dbReference type="AlphaFoldDB" id="A0A8J4FL49"/>
<comment type="caution">
    <text evidence="2">The sequence shown here is derived from an EMBL/GenBank/DDBJ whole genome shotgun (WGS) entry which is preliminary data.</text>
</comment>
<feature type="compositionally biased region" description="Basic and acidic residues" evidence="1">
    <location>
        <begin position="295"/>
        <end position="311"/>
    </location>
</feature>
<evidence type="ECO:0000256" key="1">
    <source>
        <dbReference type="SAM" id="MobiDB-lite"/>
    </source>
</evidence>